<gene>
    <name evidence="2" type="ORF">MKI79_10120</name>
</gene>
<accession>A0A9X1WYC3</accession>
<sequence length="150" mass="16543">MDLTLASGIAIVASGIFLLIGMLTGVWKYLQIRQSEHARAHYYVDIAHRSALLYAPASLILAVLASFSNLSATTLLWCVIANLLFFFASVFSYVLHGFLQDTHNQFQKPHRLGKTGQLPAFLVSGFMWALIIAEVGATTLLVIGTICYFF</sequence>
<keyword evidence="1" id="KW-0472">Membrane</keyword>
<name>A0A9X1WYC3_9GAMM</name>
<comment type="caution">
    <text evidence="2">The sequence shown here is derived from an EMBL/GenBank/DDBJ whole genome shotgun (WGS) entry which is preliminary data.</text>
</comment>
<feature type="transmembrane region" description="Helical" evidence="1">
    <location>
        <begin position="120"/>
        <end position="146"/>
    </location>
</feature>
<evidence type="ECO:0000313" key="2">
    <source>
        <dbReference type="EMBL" id="MCJ8147241.1"/>
    </source>
</evidence>
<feature type="transmembrane region" description="Helical" evidence="1">
    <location>
        <begin position="74"/>
        <end position="99"/>
    </location>
</feature>
<organism evidence="2 3">
    <name type="scientific">Acinetobacter sedimenti</name>
    <dbReference type="NCBI Taxonomy" id="2919922"/>
    <lineage>
        <taxon>Bacteria</taxon>
        <taxon>Pseudomonadati</taxon>
        <taxon>Pseudomonadota</taxon>
        <taxon>Gammaproteobacteria</taxon>
        <taxon>Moraxellales</taxon>
        <taxon>Moraxellaceae</taxon>
        <taxon>Acinetobacter</taxon>
    </lineage>
</organism>
<proteinExistence type="predicted"/>
<dbReference type="Proteomes" id="UP001139701">
    <property type="component" value="Unassembled WGS sequence"/>
</dbReference>
<reference evidence="2" key="1">
    <citation type="submission" date="2022-02" db="EMBL/GenBank/DDBJ databases">
        <title>Acinetobacter A3.8 sp. nov., isolated from Sediment (Zhairuo Island).</title>
        <authorList>
            <person name="Zheng K."/>
        </authorList>
    </citation>
    <scope>NUCLEOTIDE SEQUENCE</scope>
    <source>
        <strain evidence="2">A3.8</strain>
    </source>
</reference>
<protein>
    <submittedName>
        <fullName evidence="2">Uncharacterized protein</fullName>
    </submittedName>
</protein>
<evidence type="ECO:0000256" key="1">
    <source>
        <dbReference type="SAM" id="Phobius"/>
    </source>
</evidence>
<dbReference type="RefSeq" id="WP_241573029.1">
    <property type="nucleotide sequence ID" value="NZ_JAKUML010000017.1"/>
</dbReference>
<dbReference type="AlphaFoldDB" id="A0A9X1WYC3"/>
<keyword evidence="1" id="KW-1133">Transmembrane helix</keyword>
<keyword evidence="3" id="KW-1185">Reference proteome</keyword>
<evidence type="ECO:0000313" key="3">
    <source>
        <dbReference type="Proteomes" id="UP001139701"/>
    </source>
</evidence>
<feature type="transmembrane region" description="Helical" evidence="1">
    <location>
        <begin position="6"/>
        <end position="30"/>
    </location>
</feature>
<dbReference type="EMBL" id="JAKUML010000017">
    <property type="protein sequence ID" value="MCJ8147241.1"/>
    <property type="molecule type" value="Genomic_DNA"/>
</dbReference>
<feature type="transmembrane region" description="Helical" evidence="1">
    <location>
        <begin position="51"/>
        <end position="68"/>
    </location>
</feature>
<keyword evidence="1" id="KW-0812">Transmembrane</keyword>